<dbReference type="InterPro" id="IPR010656">
    <property type="entry name" value="DctM"/>
</dbReference>
<organism evidence="3 4">
    <name type="scientific">Enterocloster hominis</name>
    <name type="common">ex Hitch et al. 2024</name>
    <dbReference type="NCBI Taxonomy" id="1917870"/>
    <lineage>
        <taxon>Bacteria</taxon>
        <taxon>Bacillati</taxon>
        <taxon>Bacillota</taxon>
        <taxon>Clostridia</taxon>
        <taxon>Lachnospirales</taxon>
        <taxon>Lachnospiraceae</taxon>
        <taxon>Enterocloster</taxon>
    </lineage>
</organism>
<dbReference type="Pfam" id="PF06808">
    <property type="entry name" value="DctM"/>
    <property type="match status" value="1"/>
</dbReference>
<feature type="transmembrane region" description="Helical" evidence="1">
    <location>
        <begin position="440"/>
        <end position="458"/>
    </location>
</feature>
<keyword evidence="1" id="KW-0812">Transmembrane</keyword>
<dbReference type="EMBL" id="JBBMFM010000072">
    <property type="protein sequence ID" value="MEQ2426715.1"/>
    <property type="molecule type" value="Genomic_DNA"/>
</dbReference>
<dbReference type="NCBIfam" id="TIGR02123">
    <property type="entry name" value="TRAP_fused"/>
    <property type="match status" value="1"/>
</dbReference>
<gene>
    <name evidence="3" type="ORF">WMQ36_17225</name>
</gene>
<feature type="transmembrane region" description="Helical" evidence="1">
    <location>
        <begin position="345"/>
        <end position="361"/>
    </location>
</feature>
<evidence type="ECO:0000256" key="1">
    <source>
        <dbReference type="SAM" id="Phobius"/>
    </source>
</evidence>
<keyword evidence="4" id="KW-1185">Reference proteome</keyword>
<feature type="transmembrane region" description="Helical" evidence="1">
    <location>
        <begin position="187"/>
        <end position="207"/>
    </location>
</feature>
<feature type="transmembrane region" description="Helical" evidence="1">
    <location>
        <begin position="489"/>
        <end position="509"/>
    </location>
</feature>
<dbReference type="Proteomes" id="UP001454086">
    <property type="component" value="Unassembled WGS sequence"/>
</dbReference>
<dbReference type="PANTHER" id="PTHR43849:SF2">
    <property type="entry name" value="BLL3936 PROTEIN"/>
    <property type="match status" value="1"/>
</dbReference>
<proteinExistence type="predicted"/>
<name>A0ABV1D8K4_9FIRM</name>
<feature type="transmembrane region" description="Helical" evidence="1">
    <location>
        <begin position="560"/>
        <end position="581"/>
    </location>
</feature>
<feature type="transmembrane region" description="Helical" evidence="1">
    <location>
        <begin position="529"/>
        <end position="553"/>
    </location>
</feature>
<reference evidence="3 4" key="1">
    <citation type="submission" date="2024-03" db="EMBL/GenBank/DDBJ databases">
        <title>Human intestinal bacterial collection.</title>
        <authorList>
            <person name="Pauvert C."/>
            <person name="Hitch T.C.A."/>
            <person name="Clavel T."/>
        </authorList>
    </citation>
    <scope>NUCLEOTIDE SEQUENCE [LARGE SCALE GENOMIC DNA]</scope>
    <source>
        <strain evidence="3 4">CLA-SR-H021</strain>
    </source>
</reference>
<sequence length="633" mass="68612">MKKNKYIEAFCNPGAVWALVWVMFQLWVVVRGSYSALIMRSVHVCFAMGLVFLTFPALKRHKVPKGEKYIPRWYEYIFFIITIFCGIYIVMNCARYDTRMAYVDPLTAMDHAVAIAMLLLLLECSRRAVNMALTVIVLIFIAYGFFGEMMPGLLAHSNMPLAKFIEVQIYSTTGVLGSPVSTACGTVFYFLLFGAFLTATPAGRLFVNISTLLTRRANGGAGKATIVASAFFGMISGSAPGNVASIGTIMYRPMKQQGFENRFIGSILAIGGTAGQLIPPVMGAAAFIMVDMTGISYSSIMLAAVIPSFIFLAALYFLVDMYARKYKLPKPQIDAAECRREIGKNIYLLLSVAVLVALIIRGGSMMRCCTYATIVLVALCMIRRDTRLSLFDSVRALVSTGKQAIVVTLPCALAGIIVGQITATGLGIRFSSMINALASSNLLFALMATMLMALILGMGMPTSAAYIMSATLLCPSIIKLGVPTLAAHFFVFYFANLSMITPPVALSSFTAAGIVNDNMWKLGLSAFKYSFIIFIIPYTFVYSPAMLGIGAVTELLQASLTCLVSAYGLSMGLIGVGIAPMKQMERIAAVAASLLLIIPETITDIGGILLMAAVLAIQIRNRKKENPQRRKTV</sequence>
<accession>A0ABV1D8K4</accession>
<feature type="transmembrane region" description="Helical" evidence="1">
    <location>
        <begin position="587"/>
        <end position="617"/>
    </location>
</feature>
<feature type="domain" description="TRAP C4-dicarboxylate transport system permease DctM subunit" evidence="2">
    <location>
        <begin position="117"/>
        <end position="555"/>
    </location>
</feature>
<feature type="transmembrane region" description="Helical" evidence="1">
    <location>
        <begin position="300"/>
        <end position="319"/>
    </location>
</feature>
<evidence type="ECO:0000313" key="3">
    <source>
        <dbReference type="EMBL" id="MEQ2426715.1"/>
    </source>
</evidence>
<dbReference type="InterPro" id="IPR011853">
    <property type="entry name" value="TRAP_DctM-Dct_fused"/>
</dbReference>
<keyword evidence="1" id="KW-1133">Transmembrane helix</keyword>
<feature type="transmembrane region" description="Helical" evidence="1">
    <location>
        <begin position="129"/>
        <end position="146"/>
    </location>
</feature>
<feature type="transmembrane region" description="Helical" evidence="1">
    <location>
        <begin position="404"/>
        <end position="428"/>
    </location>
</feature>
<feature type="transmembrane region" description="Helical" evidence="1">
    <location>
        <begin position="34"/>
        <end position="53"/>
    </location>
</feature>
<feature type="transmembrane region" description="Helical" evidence="1">
    <location>
        <begin position="103"/>
        <end position="122"/>
    </location>
</feature>
<comment type="caution">
    <text evidence="3">The sequence shown here is derived from an EMBL/GenBank/DDBJ whole genome shotgun (WGS) entry which is preliminary data.</text>
</comment>
<feature type="transmembrane region" description="Helical" evidence="1">
    <location>
        <begin position="73"/>
        <end position="91"/>
    </location>
</feature>
<evidence type="ECO:0000259" key="2">
    <source>
        <dbReference type="Pfam" id="PF06808"/>
    </source>
</evidence>
<feature type="transmembrane region" description="Helical" evidence="1">
    <location>
        <begin position="263"/>
        <end position="288"/>
    </location>
</feature>
<dbReference type="RefSeq" id="WP_008719746.1">
    <property type="nucleotide sequence ID" value="NZ_JBBMFM010000072.1"/>
</dbReference>
<feature type="transmembrane region" description="Helical" evidence="1">
    <location>
        <begin position="464"/>
        <end position="482"/>
    </location>
</feature>
<feature type="transmembrane region" description="Helical" evidence="1">
    <location>
        <begin position="7"/>
        <end position="28"/>
    </location>
</feature>
<evidence type="ECO:0000313" key="4">
    <source>
        <dbReference type="Proteomes" id="UP001454086"/>
    </source>
</evidence>
<keyword evidence="1" id="KW-0472">Membrane</keyword>
<dbReference type="PANTHER" id="PTHR43849">
    <property type="entry name" value="BLL3936 PROTEIN"/>
    <property type="match status" value="1"/>
</dbReference>
<protein>
    <submittedName>
        <fullName evidence="3">TRAP transporter fused permease subunit</fullName>
    </submittedName>
</protein>